<accession>A0ABW4M7A2</accession>
<comment type="similarity">
    <text evidence="1">Belongs to the outer membrane factor (OMF) (TC 1.B.17) family.</text>
</comment>
<dbReference type="RefSeq" id="WP_377404433.1">
    <property type="nucleotide sequence ID" value="NZ_JBHUEQ010000035.1"/>
</dbReference>
<dbReference type="EMBL" id="JBHUEQ010000035">
    <property type="protein sequence ID" value="MFD1747337.1"/>
    <property type="molecule type" value="Genomic_DNA"/>
</dbReference>
<dbReference type="Proteomes" id="UP001597322">
    <property type="component" value="Unassembled WGS sequence"/>
</dbReference>
<dbReference type="PANTHER" id="PTHR30203:SF30">
    <property type="entry name" value="OUTER MEMBRANE PROTEIN-RELATED"/>
    <property type="match status" value="1"/>
</dbReference>
<gene>
    <name evidence="3" type="ORF">ACFSE1_17840</name>
</gene>
<feature type="region of interest" description="Disordered" evidence="2">
    <location>
        <begin position="427"/>
        <end position="446"/>
    </location>
</feature>
<feature type="region of interest" description="Disordered" evidence="2">
    <location>
        <begin position="1"/>
        <end position="20"/>
    </location>
</feature>
<feature type="compositionally biased region" description="Low complexity" evidence="2">
    <location>
        <begin position="8"/>
        <end position="18"/>
    </location>
</feature>
<dbReference type="InterPro" id="IPR003423">
    <property type="entry name" value="OMP_efflux"/>
</dbReference>
<evidence type="ECO:0000313" key="3">
    <source>
        <dbReference type="EMBL" id="MFD1747337.1"/>
    </source>
</evidence>
<sequence length="446" mass="47311">MSDILPVSSSARSSTASSLTDKQWPDDAWWQTLNDPTLNEIVLRVRRGNLTVAQARERLVAASALARSAASAYRPGLSLSGAATASTSKVEAQDISRRPAQINLETGWEISLFGQDGMTRQSADMDAAMAAADLDAASLSVIAEAAKSYVRLRALQQERRDAELRISVQAKASKIANTLSQSGLGTKLAAQLSTDDVLAATEQKRLLDNAIADEIQSIAILQGSREGDVALSAIGPQPSLGRDLAMEVPADLLRRRADVRRAEFAVLKAAAEVGIAKADLYPKLHLSGMIGFGSPVSGSLFGLMGGPSLQLPIFDQGKRRDIVEARAAQLREATSAYRQAVLVAYGEASTALRALHAARQSTARARSDFATASKAQAAAELMSREGLADAAKVLDRQLITVERRKQITEAVAREAEAFIAFVKATGGGSGKSKGPRLSPPEQKRGI</sequence>
<dbReference type="Gene3D" id="1.20.1600.10">
    <property type="entry name" value="Outer membrane efflux proteins (OEP)"/>
    <property type="match status" value="1"/>
</dbReference>
<reference evidence="4" key="1">
    <citation type="journal article" date="2019" name="Int. J. Syst. Evol. Microbiol.">
        <title>The Global Catalogue of Microorganisms (GCM) 10K type strain sequencing project: providing services to taxonomists for standard genome sequencing and annotation.</title>
        <authorList>
            <consortium name="The Broad Institute Genomics Platform"/>
            <consortium name="The Broad Institute Genome Sequencing Center for Infectious Disease"/>
            <person name="Wu L."/>
            <person name="Ma J."/>
        </authorList>
    </citation>
    <scope>NUCLEOTIDE SEQUENCE [LARGE SCALE GENOMIC DNA]</scope>
    <source>
        <strain evidence="4">CG52</strain>
    </source>
</reference>
<evidence type="ECO:0000313" key="4">
    <source>
        <dbReference type="Proteomes" id="UP001597322"/>
    </source>
</evidence>
<proteinExistence type="inferred from homology"/>
<dbReference type="PANTHER" id="PTHR30203">
    <property type="entry name" value="OUTER MEMBRANE CATION EFFLUX PROTEIN"/>
    <property type="match status" value="1"/>
</dbReference>
<keyword evidence="4" id="KW-1185">Reference proteome</keyword>
<dbReference type="SUPFAM" id="SSF56954">
    <property type="entry name" value="Outer membrane efflux proteins (OEP)"/>
    <property type="match status" value="1"/>
</dbReference>
<dbReference type="Gene3D" id="2.20.200.10">
    <property type="entry name" value="Outer membrane efflux proteins (OEP)"/>
    <property type="match status" value="1"/>
</dbReference>
<comment type="caution">
    <text evidence="3">The sequence shown here is derived from an EMBL/GenBank/DDBJ whole genome shotgun (WGS) entry which is preliminary data.</text>
</comment>
<protein>
    <submittedName>
        <fullName evidence="3">TolC family protein</fullName>
    </submittedName>
</protein>
<dbReference type="Pfam" id="PF02321">
    <property type="entry name" value="OEP"/>
    <property type="match status" value="2"/>
</dbReference>
<organism evidence="3 4">
    <name type="scientific">Rhizobium helianthi</name>
    <dbReference type="NCBI Taxonomy" id="1132695"/>
    <lineage>
        <taxon>Bacteria</taxon>
        <taxon>Pseudomonadati</taxon>
        <taxon>Pseudomonadota</taxon>
        <taxon>Alphaproteobacteria</taxon>
        <taxon>Hyphomicrobiales</taxon>
        <taxon>Rhizobiaceae</taxon>
        <taxon>Rhizobium/Agrobacterium group</taxon>
        <taxon>Rhizobium</taxon>
    </lineage>
</organism>
<evidence type="ECO:0000256" key="2">
    <source>
        <dbReference type="SAM" id="MobiDB-lite"/>
    </source>
</evidence>
<dbReference type="InterPro" id="IPR010131">
    <property type="entry name" value="MdtP/NodT-like"/>
</dbReference>
<name>A0ABW4M7A2_9HYPH</name>
<evidence type="ECO:0000256" key="1">
    <source>
        <dbReference type="ARBA" id="ARBA00007613"/>
    </source>
</evidence>